<evidence type="ECO:0000256" key="3">
    <source>
        <dbReference type="ARBA" id="ARBA00023052"/>
    </source>
</evidence>
<dbReference type="InterPro" id="IPR045229">
    <property type="entry name" value="TPP_enz"/>
</dbReference>
<evidence type="ECO:0000256" key="2">
    <source>
        <dbReference type="ARBA" id="ARBA00007812"/>
    </source>
</evidence>
<dbReference type="InterPro" id="IPR011766">
    <property type="entry name" value="TPP_enzyme_TPP-bd"/>
</dbReference>
<keyword evidence="3 4" id="KW-0786">Thiamine pyrophosphate</keyword>
<evidence type="ECO:0000259" key="6">
    <source>
        <dbReference type="Pfam" id="PF02775"/>
    </source>
</evidence>
<dbReference type="GO" id="GO:0005948">
    <property type="term" value="C:acetolactate synthase complex"/>
    <property type="evidence" value="ECO:0007669"/>
    <property type="project" value="TreeGrafter"/>
</dbReference>
<dbReference type="CDD" id="cd00568">
    <property type="entry name" value="TPP_enzymes"/>
    <property type="match status" value="1"/>
</dbReference>
<dbReference type="PANTHER" id="PTHR18968">
    <property type="entry name" value="THIAMINE PYROPHOSPHATE ENZYMES"/>
    <property type="match status" value="1"/>
</dbReference>
<comment type="caution">
    <text evidence="8">The sequence shown here is derived from an EMBL/GenBank/DDBJ whole genome shotgun (WGS) entry which is preliminary data.</text>
</comment>
<dbReference type="EMBL" id="WBWF01000038">
    <property type="protein sequence ID" value="KAB2698704.1"/>
    <property type="molecule type" value="Genomic_DNA"/>
</dbReference>
<dbReference type="Gene3D" id="3.40.50.970">
    <property type="match status" value="2"/>
</dbReference>
<feature type="domain" description="Thiamine pyrophosphate enzyme central" evidence="5">
    <location>
        <begin position="210"/>
        <end position="344"/>
    </location>
</feature>
<evidence type="ECO:0000313" key="9">
    <source>
        <dbReference type="Proteomes" id="UP000435957"/>
    </source>
</evidence>
<dbReference type="CDD" id="cd07035">
    <property type="entry name" value="TPP_PYR_POX_like"/>
    <property type="match status" value="1"/>
</dbReference>
<dbReference type="GO" id="GO:0009099">
    <property type="term" value="P:L-valine biosynthetic process"/>
    <property type="evidence" value="ECO:0007669"/>
    <property type="project" value="TreeGrafter"/>
</dbReference>
<dbReference type="GO" id="GO:0009097">
    <property type="term" value="P:isoleucine biosynthetic process"/>
    <property type="evidence" value="ECO:0007669"/>
    <property type="project" value="TreeGrafter"/>
</dbReference>
<dbReference type="InterPro" id="IPR029061">
    <property type="entry name" value="THDP-binding"/>
</dbReference>
<organism evidence="8 9">
    <name type="scientific">Brucella lupini</name>
    <dbReference type="NCBI Taxonomy" id="255457"/>
    <lineage>
        <taxon>Bacteria</taxon>
        <taxon>Pseudomonadati</taxon>
        <taxon>Pseudomonadota</taxon>
        <taxon>Alphaproteobacteria</taxon>
        <taxon>Hyphomicrobiales</taxon>
        <taxon>Brucellaceae</taxon>
        <taxon>Brucella/Ochrobactrum group</taxon>
        <taxon>Brucella</taxon>
    </lineage>
</organism>
<evidence type="ECO:0000256" key="4">
    <source>
        <dbReference type="RuleBase" id="RU362132"/>
    </source>
</evidence>
<dbReference type="Pfam" id="PF02775">
    <property type="entry name" value="TPP_enzyme_C"/>
    <property type="match status" value="1"/>
</dbReference>
<evidence type="ECO:0000256" key="1">
    <source>
        <dbReference type="ARBA" id="ARBA00001964"/>
    </source>
</evidence>
<evidence type="ECO:0000259" key="5">
    <source>
        <dbReference type="Pfam" id="PF00205"/>
    </source>
</evidence>
<dbReference type="SUPFAM" id="SSF52518">
    <property type="entry name" value="Thiamin diphosphate-binding fold (THDP-binding)"/>
    <property type="match status" value="2"/>
</dbReference>
<dbReference type="InterPro" id="IPR012001">
    <property type="entry name" value="Thiamin_PyroP_enz_TPP-bd_dom"/>
</dbReference>
<dbReference type="InterPro" id="IPR000399">
    <property type="entry name" value="TPP-bd_CS"/>
</dbReference>
<dbReference type="AlphaFoldDB" id="A0AB34DER4"/>
<evidence type="ECO:0000313" key="8">
    <source>
        <dbReference type="EMBL" id="KAB2698704.1"/>
    </source>
</evidence>
<comment type="similarity">
    <text evidence="2 4">Belongs to the TPP enzyme family.</text>
</comment>
<accession>A0AB34DER4</accession>
<dbReference type="SUPFAM" id="SSF52467">
    <property type="entry name" value="DHS-like NAD/FAD-binding domain"/>
    <property type="match status" value="1"/>
</dbReference>
<dbReference type="GO" id="GO:0000287">
    <property type="term" value="F:magnesium ion binding"/>
    <property type="evidence" value="ECO:0007669"/>
    <property type="project" value="InterPro"/>
</dbReference>
<protein>
    <submittedName>
        <fullName evidence="8">Thiamine pyrophosphate-binding protein</fullName>
    </submittedName>
</protein>
<dbReference type="GO" id="GO:0003984">
    <property type="term" value="F:acetolactate synthase activity"/>
    <property type="evidence" value="ECO:0007669"/>
    <property type="project" value="TreeGrafter"/>
</dbReference>
<name>A0AB34DER4_9HYPH</name>
<keyword evidence="9" id="KW-1185">Reference proteome</keyword>
<dbReference type="InterPro" id="IPR012000">
    <property type="entry name" value="Thiamin_PyroP_enz_cen_dom"/>
</dbReference>
<evidence type="ECO:0000259" key="7">
    <source>
        <dbReference type="Pfam" id="PF02776"/>
    </source>
</evidence>
<sequence>MFDVSKMKHRRKVMKKTTAASWLAKSLAARGVDHVFFIDAILRRSLVEMEHEGIRRVLVHSEKAAAYMADGYARVRGTPGICFSQSVGAANLAAGMQDASLAQTPILAFTGRKHLKYQHRNAYQEVDHGPLFQAVTKASIDVNDSADLPRLLAHAWRTAMAGTPGPVHLDVEGHMGELVEKGTVEAATAAGIPDSELPLHRLLADESELSSALARLKVAERLVIVAGTGAVQSDAGPEILELAEALSVPVATSVGARGIIPTRHPLSVGTVGNYSAPPANEIVGAADVVFYIGCRTGDQVTLDWRVPQLSTPVVQLDIDPTELGRNYPDTLGICGDPKRSLRRLIELLGEPGKRERTFAAWASNLVAEWREDFQKRAADRSGPIRVESILSDLTSTLPETGIVVADTGFSSIWTCTGIELNGAGQTYMRAAGSLGWSFPAALGAQCAAPDRRVVCFTGDGGLYYHLPELETARRYNIPLVLVINNNSGFGQSIENIRTIQGDTPGTPEELGLFGPLDFAQIAKNFGVEGYRIDRAEDLQPALEAAFQSSGPVVLDVITDIEPRAPVAWKP</sequence>
<dbReference type="Gene3D" id="3.40.50.1220">
    <property type="entry name" value="TPP-binding domain"/>
    <property type="match status" value="1"/>
</dbReference>
<dbReference type="GO" id="GO:0030976">
    <property type="term" value="F:thiamine pyrophosphate binding"/>
    <property type="evidence" value="ECO:0007669"/>
    <property type="project" value="InterPro"/>
</dbReference>
<reference evidence="8 9" key="1">
    <citation type="submission" date="2019-09" db="EMBL/GenBank/DDBJ databases">
        <title>Taxonomic organization of the family Brucellaceae based on a phylogenomic approach.</title>
        <authorList>
            <person name="Leclercq S."/>
            <person name="Cloeckaert A."/>
            <person name="Zygmunt M.S."/>
        </authorList>
    </citation>
    <scope>NUCLEOTIDE SEQUENCE [LARGE SCALE GENOMIC DNA]</scope>
    <source>
        <strain evidence="8 9">LUP23</strain>
    </source>
</reference>
<feature type="domain" description="Thiamine pyrophosphate enzyme N-terminal TPP-binding" evidence="7">
    <location>
        <begin position="18"/>
        <end position="128"/>
    </location>
</feature>
<dbReference type="GO" id="GO:0050660">
    <property type="term" value="F:flavin adenine dinucleotide binding"/>
    <property type="evidence" value="ECO:0007669"/>
    <property type="project" value="TreeGrafter"/>
</dbReference>
<feature type="domain" description="Thiamine pyrophosphate enzyme TPP-binding" evidence="6">
    <location>
        <begin position="406"/>
        <end position="556"/>
    </location>
</feature>
<dbReference type="InterPro" id="IPR029035">
    <property type="entry name" value="DHS-like_NAD/FAD-binding_dom"/>
</dbReference>
<dbReference type="Pfam" id="PF00205">
    <property type="entry name" value="TPP_enzyme_M"/>
    <property type="match status" value="1"/>
</dbReference>
<comment type="cofactor">
    <cofactor evidence="1">
        <name>thiamine diphosphate</name>
        <dbReference type="ChEBI" id="CHEBI:58937"/>
    </cofactor>
</comment>
<dbReference type="PROSITE" id="PS00187">
    <property type="entry name" value="TPP_ENZYMES"/>
    <property type="match status" value="1"/>
</dbReference>
<dbReference type="PANTHER" id="PTHR18968:SF13">
    <property type="entry name" value="ACETOLACTATE SYNTHASE CATALYTIC SUBUNIT, MITOCHONDRIAL"/>
    <property type="match status" value="1"/>
</dbReference>
<dbReference type="Proteomes" id="UP000435957">
    <property type="component" value="Unassembled WGS sequence"/>
</dbReference>
<dbReference type="Pfam" id="PF02776">
    <property type="entry name" value="TPP_enzyme_N"/>
    <property type="match status" value="1"/>
</dbReference>
<gene>
    <name evidence="8" type="ORF">F9L03_26010</name>
</gene>
<proteinExistence type="inferred from homology"/>